<proteinExistence type="inferred from homology"/>
<dbReference type="GO" id="GO:0005576">
    <property type="term" value="C:extracellular region"/>
    <property type="evidence" value="ECO:0007669"/>
    <property type="project" value="UniProtKB-SubCell"/>
</dbReference>
<protein>
    <submittedName>
        <fullName evidence="11">Avidin-like</fullName>
    </submittedName>
</protein>
<dbReference type="RefSeq" id="XP_006038533.2">
    <property type="nucleotide sequence ID" value="XM_006038471.2"/>
</dbReference>
<comment type="subunit">
    <text evidence="3">Homotetramer.</text>
</comment>
<dbReference type="PROSITE" id="PS00577">
    <property type="entry name" value="AVIDIN_1"/>
    <property type="match status" value="1"/>
</dbReference>
<keyword evidence="5" id="KW-0732">Signal</keyword>
<comment type="subcellular location">
    <subcellularLocation>
        <location evidence="1">Secreted</location>
    </subcellularLocation>
</comment>
<dbReference type="KEGG" id="asn:102386727"/>
<reference evidence="11" key="1">
    <citation type="submission" date="2025-08" db="UniProtKB">
        <authorList>
            <consortium name="RefSeq"/>
        </authorList>
    </citation>
    <scope>IDENTIFICATION</scope>
</reference>
<dbReference type="InterPro" id="IPR036896">
    <property type="entry name" value="Avidin-like_sf"/>
</dbReference>
<evidence type="ECO:0000256" key="9">
    <source>
        <dbReference type="PIRSR" id="PIRSR605468-51"/>
    </source>
</evidence>
<feature type="disulfide bond" evidence="9">
    <location>
        <begin position="54"/>
        <end position="132"/>
    </location>
</feature>
<evidence type="ECO:0000256" key="8">
    <source>
        <dbReference type="ARBA" id="ARBA00023267"/>
    </source>
</evidence>
<evidence type="ECO:0000256" key="7">
    <source>
        <dbReference type="ARBA" id="ARBA00023180"/>
    </source>
</evidence>
<evidence type="ECO:0000256" key="3">
    <source>
        <dbReference type="ARBA" id="ARBA00011881"/>
    </source>
</evidence>
<dbReference type="SUPFAM" id="SSF50876">
    <property type="entry name" value="Avidin/streptavidin"/>
    <property type="match status" value="1"/>
</dbReference>
<keyword evidence="4" id="KW-0964">Secreted</keyword>
<evidence type="ECO:0000256" key="1">
    <source>
        <dbReference type="ARBA" id="ARBA00004613"/>
    </source>
</evidence>
<keyword evidence="10" id="KW-1185">Reference proteome</keyword>
<name>A0A1U7SIP4_ALLSI</name>
<dbReference type="PROSITE" id="PS51326">
    <property type="entry name" value="AVIDIN_2"/>
    <property type="match status" value="1"/>
</dbReference>
<evidence type="ECO:0000313" key="11">
    <source>
        <dbReference type="RefSeq" id="XP_006038533.2"/>
    </source>
</evidence>
<evidence type="ECO:0000256" key="6">
    <source>
        <dbReference type="ARBA" id="ARBA00023157"/>
    </source>
</evidence>
<dbReference type="InterPro" id="IPR005469">
    <property type="entry name" value="Avidin"/>
</dbReference>
<dbReference type="AlphaFoldDB" id="A0A1U7SIP4"/>
<evidence type="ECO:0000256" key="5">
    <source>
        <dbReference type="ARBA" id="ARBA00022729"/>
    </source>
</evidence>
<dbReference type="GeneID" id="102386727"/>
<dbReference type="InterPro" id="IPR051764">
    <property type="entry name" value="Avidin/Streptavidin-rel"/>
</dbReference>
<evidence type="ECO:0000256" key="2">
    <source>
        <dbReference type="ARBA" id="ARBA00006297"/>
    </source>
</evidence>
<dbReference type="InParanoid" id="A0A1U7SIP4"/>
<keyword evidence="7" id="KW-0325">Glycoprotein</keyword>
<dbReference type="PRINTS" id="PR00709">
    <property type="entry name" value="AVIDIN"/>
</dbReference>
<evidence type="ECO:0000313" key="10">
    <source>
        <dbReference type="Proteomes" id="UP000189705"/>
    </source>
</evidence>
<keyword evidence="6 9" id="KW-1015">Disulfide bond</keyword>
<organism evidence="10 11">
    <name type="scientific">Alligator sinensis</name>
    <name type="common">Chinese alligator</name>
    <dbReference type="NCBI Taxonomy" id="38654"/>
    <lineage>
        <taxon>Eukaryota</taxon>
        <taxon>Metazoa</taxon>
        <taxon>Chordata</taxon>
        <taxon>Craniata</taxon>
        <taxon>Vertebrata</taxon>
        <taxon>Euteleostomi</taxon>
        <taxon>Archelosauria</taxon>
        <taxon>Archosauria</taxon>
        <taxon>Crocodylia</taxon>
        <taxon>Alligatoridae</taxon>
        <taxon>Alligatorinae</taxon>
        <taxon>Alligator</taxon>
    </lineage>
</organism>
<dbReference type="Proteomes" id="UP000189705">
    <property type="component" value="Unplaced"/>
</dbReference>
<gene>
    <name evidence="11" type="primary">LOC102386727</name>
</gene>
<dbReference type="PANTHER" id="PTHR34399">
    <property type="entry name" value="AVIDIN-RELATED"/>
    <property type="match status" value="1"/>
</dbReference>
<accession>A0A1U7SIP4</accession>
<sequence length="184" mass="20293">MALPALGYILTFRDSPALRQLLLPAMMMMMRSIGFILVLALAGATLRPPLSKECSLIGLWQNDLGSEMKVMGVSSTGYFFGTYLTSVTSSDKPISESPIHGSQQMGDQEQLTFGFTVAWSFSDSTTVFVGQCFVDDKGKETLQTMWLLRKKADSRQDNWKATLVGTNVFTRAKYKSPGRAGRVL</sequence>
<keyword evidence="8" id="KW-0092">Biotin</keyword>
<dbReference type="PANTHER" id="PTHR34399:SF3">
    <property type="entry name" value="AVID PROTEIN-RELATED"/>
    <property type="match status" value="1"/>
</dbReference>
<dbReference type="eggNOG" id="ENOG502S55G">
    <property type="taxonomic scope" value="Eukaryota"/>
</dbReference>
<dbReference type="InterPro" id="IPR005468">
    <property type="entry name" value="Avidin/str"/>
</dbReference>
<dbReference type="Gene3D" id="2.40.128.30">
    <property type="entry name" value="Avidin-like"/>
    <property type="match status" value="1"/>
</dbReference>
<evidence type="ECO:0000256" key="4">
    <source>
        <dbReference type="ARBA" id="ARBA00022525"/>
    </source>
</evidence>
<comment type="similarity">
    <text evidence="2">Belongs to the avidin/streptavidin family.</text>
</comment>
<dbReference type="FunCoup" id="A0A1U7SIP4">
    <property type="interactions" value="2"/>
</dbReference>
<dbReference type="InterPro" id="IPR017889">
    <property type="entry name" value="Avidin-like_CS"/>
</dbReference>
<dbReference type="Pfam" id="PF01382">
    <property type="entry name" value="Avidin"/>
    <property type="match status" value="1"/>
</dbReference>
<dbReference type="GO" id="GO:0009374">
    <property type="term" value="F:biotin binding"/>
    <property type="evidence" value="ECO:0007669"/>
    <property type="project" value="InterPro"/>
</dbReference>